<dbReference type="Gene3D" id="3.30.70.330">
    <property type="match status" value="1"/>
</dbReference>
<comment type="caution">
    <text evidence="5">The sequence shown here is derived from an EMBL/GenBank/DDBJ whole genome shotgun (WGS) entry which is preliminary data.</text>
</comment>
<keyword evidence="4" id="KW-0694">RNA-binding</keyword>
<dbReference type="InterPro" id="IPR012677">
    <property type="entry name" value="Nucleotide-bd_a/b_plait_sf"/>
</dbReference>
<evidence type="ECO:0000313" key="6">
    <source>
        <dbReference type="Proteomes" id="UP001519345"/>
    </source>
</evidence>
<dbReference type="RefSeq" id="WP_209463956.1">
    <property type="nucleotide sequence ID" value="NZ_CP110224.1"/>
</dbReference>
<evidence type="ECO:0000256" key="2">
    <source>
        <dbReference type="ARBA" id="ARBA00022980"/>
    </source>
</evidence>
<keyword evidence="3 4" id="KW-0687">Ribonucleoprotein</keyword>
<name>A0ABS4IIT4_9BACI</name>
<reference evidence="5 6" key="1">
    <citation type="submission" date="2021-03" db="EMBL/GenBank/DDBJ databases">
        <title>Genomic Encyclopedia of Type Strains, Phase IV (KMG-IV): sequencing the most valuable type-strain genomes for metagenomic binning, comparative biology and taxonomic classification.</title>
        <authorList>
            <person name="Goeker M."/>
        </authorList>
    </citation>
    <scope>NUCLEOTIDE SEQUENCE [LARGE SCALE GENOMIC DNA]</scope>
    <source>
        <strain evidence="5 6">DSM 25609</strain>
    </source>
</reference>
<evidence type="ECO:0000256" key="3">
    <source>
        <dbReference type="ARBA" id="ARBA00023274"/>
    </source>
</evidence>
<evidence type="ECO:0000256" key="4">
    <source>
        <dbReference type="HAMAP-Rule" id="MF_01369"/>
    </source>
</evidence>
<comment type="similarity">
    <text evidence="1 4">Belongs to the universal ribosomal protein uL23 family.</text>
</comment>
<keyword evidence="4" id="KW-0699">rRNA-binding</keyword>
<dbReference type="HAMAP" id="MF_01369_B">
    <property type="entry name" value="Ribosomal_uL23_B"/>
    <property type="match status" value="1"/>
</dbReference>
<evidence type="ECO:0000313" key="5">
    <source>
        <dbReference type="EMBL" id="MBP1970864.1"/>
    </source>
</evidence>
<keyword evidence="6" id="KW-1185">Reference proteome</keyword>
<dbReference type="Proteomes" id="UP001519345">
    <property type="component" value="Unassembled WGS sequence"/>
</dbReference>
<comment type="subunit">
    <text evidence="4">Part of the 50S ribosomal subunit. Contacts protein L29, and trigger factor when it is bound to the ribosome.</text>
</comment>
<proteinExistence type="inferred from homology"/>
<dbReference type="PANTHER" id="PTHR11620">
    <property type="entry name" value="60S RIBOSOMAL PROTEIN L23A"/>
    <property type="match status" value="1"/>
</dbReference>
<dbReference type="SUPFAM" id="SSF54189">
    <property type="entry name" value="Ribosomal proteins S24e, L23 and L15e"/>
    <property type="match status" value="1"/>
</dbReference>
<comment type="function">
    <text evidence="4">One of the early assembly proteins it binds 23S rRNA. One of the proteins that surrounds the polypeptide exit tunnel on the outside of the ribosome. Forms the main docking site for trigger factor binding to the ribosome.</text>
</comment>
<dbReference type="InterPro" id="IPR012678">
    <property type="entry name" value="Ribosomal_uL23/eL15/eS24_sf"/>
</dbReference>
<organism evidence="5 6">
    <name type="scientific">Virgibacillus natechei</name>
    <dbReference type="NCBI Taxonomy" id="1216297"/>
    <lineage>
        <taxon>Bacteria</taxon>
        <taxon>Bacillati</taxon>
        <taxon>Bacillota</taxon>
        <taxon>Bacilli</taxon>
        <taxon>Bacillales</taxon>
        <taxon>Bacillaceae</taxon>
        <taxon>Virgibacillus</taxon>
    </lineage>
</organism>
<evidence type="ECO:0000256" key="1">
    <source>
        <dbReference type="ARBA" id="ARBA00006700"/>
    </source>
</evidence>
<protein>
    <recommendedName>
        <fullName evidence="4">Large ribosomal subunit protein uL23</fullName>
    </recommendedName>
</protein>
<accession>A0ABS4IIT4</accession>
<dbReference type="InterPro" id="IPR013025">
    <property type="entry name" value="Ribosomal_uL23-like"/>
</dbReference>
<sequence length="103" mass="11840">MKDSREILKSPVITENTAELMEHKKYTFEVDPKANKTQIKDAVELIFGVNVVKVNTMNLKGKFKRFGIYPVKRMPSDGGYRPDRKKAIVQLSEDSKDLDFFEG</sequence>
<gene>
    <name evidence="4" type="primary">rplW</name>
    <name evidence="5" type="ORF">J2Z83_003000</name>
</gene>
<dbReference type="NCBIfam" id="NF004363">
    <property type="entry name" value="PRK05738.2-4"/>
    <property type="match status" value="1"/>
</dbReference>
<dbReference type="GO" id="GO:0005840">
    <property type="term" value="C:ribosome"/>
    <property type="evidence" value="ECO:0007669"/>
    <property type="project" value="UniProtKB-KW"/>
</dbReference>
<keyword evidence="2 4" id="KW-0689">Ribosomal protein</keyword>
<dbReference type="EMBL" id="JAGGKX010000018">
    <property type="protein sequence ID" value="MBP1970864.1"/>
    <property type="molecule type" value="Genomic_DNA"/>
</dbReference>
<dbReference type="Pfam" id="PF00276">
    <property type="entry name" value="Ribosomal_L23"/>
    <property type="match status" value="1"/>
</dbReference>